<organism evidence="1 2">
    <name type="scientific">Methylobacter tundripaludum</name>
    <dbReference type="NCBI Taxonomy" id="173365"/>
    <lineage>
        <taxon>Bacteria</taxon>
        <taxon>Pseudomonadati</taxon>
        <taxon>Pseudomonadota</taxon>
        <taxon>Gammaproteobacteria</taxon>
        <taxon>Methylococcales</taxon>
        <taxon>Methylococcaceae</taxon>
        <taxon>Methylobacter</taxon>
    </lineage>
</organism>
<accession>A0A2S6HFA2</accession>
<reference evidence="1 2" key="1">
    <citation type="submission" date="2018-02" db="EMBL/GenBank/DDBJ databases">
        <title>Subsurface microbial communities from deep shales in Ohio and West Virginia, USA.</title>
        <authorList>
            <person name="Wrighton K."/>
        </authorList>
    </citation>
    <scope>NUCLEOTIDE SEQUENCE [LARGE SCALE GENOMIC DNA]</scope>
    <source>
        <strain evidence="1 2">OWC-DMM</strain>
    </source>
</reference>
<comment type="caution">
    <text evidence="1">The sequence shown here is derived from an EMBL/GenBank/DDBJ whole genome shotgun (WGS) entry which is preliminary data.</text>
</comment>
<dbReference type="Proteomes" id="UP000240010">
    <property type="component" value="Unassembled WGS sequence"/>
</dbReference>
<dbReference type="AlphaFoldDB" id="A0A2S6HFA2"/>
<proteinExistence type="predicted"/>
<dbReference type="EMBL" id="PTIZ01000004">
    <property type="protein sequence ID" value="PPK76147.1"/>
    <property type="molecule type" value="Genomic_DNA"/>
</dbReference>
<sequence>MFEVTLLFLVMLVIAACAFLPVGCSVRPSAKSYQQSDAAGDSCSDSELIVSVDSTSKQSFLTHLQSEIESALFPRPTDSILQRHYDALVNAELENRLAAMPDS</sequence>
<name>A0A2S6HFA2_9GAMM</name>
<gene>
    <name evidence="1" type="ORF">B0F87_104239</name>
</gene>
<dbReference type="RefSeq" id="WP_104428648.1">
    <property type="nucleotide sequence ID" value="NZ_PTIZ01000004.1"/>
</dbReference>
<evidence type="ECO:0000313" key="1">
    <source>
        <dbReference type="EMBL" id="PPK76147.1"/>
    </source>
</evidence>
<protein>
    <submittedName>
        <fullName evidence="1">Uncharacterized protein</fullName>
    </submittedName>
</protein>
<evidence type="ECO:0000313" key="2">
    <source>
        <dbReference type="Proteomes" id="UP000240010"/>
    </source>
</evidence>